<evidence type="ECO:0000256" key="1">
    <source>
        <dbReference type="SAM" id="SignalP"/>
    </source>
</evidence>
<dbReference type="AlphaFoldDB" id="A0A371J1S3"/>
<dbReference type="Proteomes" id="UP000215694">
    <property type="component" value="Unassembled WGS sequence"/>
</dbReference>
<dbReference type="PROSITE" id="PS51257">
    <property type="entry name" value="PROKAR_LIPOPROTEIN"/>
    <property type="match status" value="1"/>
</dbReference>
<protein>
    <recommendedName>
        <fullName evidence="2">DUF4097 domain-containing protein</fullName>
    </recommendedName>
</protein>
<feature type="chain" id="PRO_5017060871" description="DUF4097 domain-containing protein" evidence="1">
    <location>
        <begin position="25"/>
        <end position="221"/>
    </location>
</feature>
<dbReference type="EMBL" id="NOJY02000021">
    <property type="protein sequence ID" value="RDY26729.1"/>
    <property type="molecule type" value="Genomic_DNA"/>
</dbReference>
<evidence type="ECO:0000313" key="4">
    <source>
        <dbReference type="Proteomes" id="UP000215694"/>
    </source>
</evidence>
<feature type="signal peptide" evidence="1">
    <location>
        <begin position="1"/>
        <end position="24"/>
    </location>
</feature>
<feature type="domain" description="DUF4097" evidence="2">
    <location>
        <begin position="40"/>
        <end position="218"/>
    </location>
</feature>
<dbReference type="Pfam" id="PF13349">
    <property type="entry name" value="DUF4097"/>
    <property type="match status" value="1"/>
</dbReference>
<proteinExistence type="predicted"/>
<keyword evidence="4" id="KW-1185">Reference proteome</keyword>
<name>A0A371J1S3_9FIRM</name>
<comment type="caution">
    <text evidence="3">The sequence shown here is derived from an EMBL/GenBank/DDBJ whole genome shotgun (WGS) entry which is preliminary data.</text>
</comment>
<accession>A0A371J1S3</accession>
<dbReference type="InterPro" id="IPR025164">
    <property type="entry name" value="Toastrack_DUF4097"/>
</dbReference>
<evidence type="ECO:0000313" key="3">
    <source>
        <dbReference type="EMBL" id="RDY26729.1"/>
    </source>
</evidence>
<keyword evidence="1" id="KW-0732">Signal</keyword>
<gene>
    <name evidence="3" type="ORF">CHL78_012310</name>
</gene>
<organism evidence="3 4">
    <name type="scientific">Romboutsia weinsteinii</name>
    <dbReference type="NCBI Taxonomy" id="2020949"/>
    <lineage>
        <taxon>Bacteria</taxon>
        <taxon>Bacillati</taxon>
        <taxon>Bacillota</taxon>
        <taxon>Clostridia</taxon>
        <taxon>Peptostreptococcales</taxon>
        <taxon>Peptostreptococcaceae</taxon>
        <taxon>Romboutsia</taxon>
    </lineage>
</organism>
<evidence type="ECO:0000259" key="2">
    <source>
        <dbReference type="Pfam" id="PF13349"/>
    </source>
</evidence>
<sequence>MKKLFFISILMLMGVALLTGCSNSKDDFQQEGYTADPAQIKEININVRDRKIEVSISRDNQIHIDYHKSSKEYYDIVVSDNNMLTMTAASNKDLKDYIGGKASGRNRTIYLQIPEEFLSSLVLSTTNEDILLSNLTITDNLSLSTNGGDIVFEKLNVGNALALKTKNGDINGTIIGSYDDYFISCDIKKGESNLPSNKDGGSKALNVSNNNGDTEIEFINE</sequence>
<reference evidence="3 4" key="1">
    <citation type="journal article" date="2017" name="Genome Announc.">
        <title>Draft Genome Sequence of Romboutsia weinsteinii sp. nov. Strain CCRI-19649(T) Isolated from Surface Water.</title>
        <authorList>
            <person name="Maheux A.F."/>
            <person name="Boudreau D.K."/>
            <person name="Berube E."/>
            <person name="Boissinot M."/>
            <person name="Cantin P."/>
            <person name="Raymond F."/>
            <person name="Corbeil J."/>
            <person name="Omar R.F."/>
            <person name="Bergeron M.G."/>
        </authorList>
    </citation>
    <scope>NUCLEOTIDE SEQUENCE [LARGE SCALE GENOMIC DNA]</scope>
    <source>
        <strain evidence="3 4">CCRI-19649</strain>
    </source>
</reference>